<dbReference type="KEGG" id="csty:KN1_22990"/>
<keyword evidence="6" id="KW-0812">Transmembrane</keyword>
<dbReference type="SUPFAM" id="SSF50022">
    <property type="entry name" value="ISP domain"/>
    <property type="match status" value="1"/>
</dbReference>
<dbReference type="GO" id="GO:0051537">
    <property type="term" value="F:2 iron, 2 sulfur cluster binding"/>
    <property type="evidence" value="ECO:0007669"/>
    <property type="project" value="UniProtKB-KW"/>
</dbReference>
<name>A0A8D5U8Q1_9CREN</name>
<keyword evidence="2" id="KW-0479">Metal-binding</keyword>
<evidence type="ECO:0000256" key="6">
    <source>
        <dbReference type="SAM" id="Phobius"/>
    </source>
</evidence>
<evidence type="ECO:0000256" key="3">
    <source>
        <dbReference type="ARBA" id="ARBA00023004"/>
    </source>
</evidence>
<dbReference type="EMBL" id="AP024597">
    <property type="protein sequence ID" value="BCU71002.1"/>
    <property type="molecule type" value="Genomic_DNA"/>
</dbReference>
<dbReference type="PANTHER" id="PTHR10134">
    <property type="entry name" value="CYTOCHROME B-C1 COMPLEX SUBUNIT RIESKE, MITOCHONDRIAL"/>
    <property type="match status" value="1"/>
</dbReference>
<sequence>MKPFALKRDDLIFLHRLVYKMRNPPTKFDEKEFVKKGRDYLFKYAEDNVGPLNPERRLFLKGLLVGIGALAVVSVLPVLGYLNQPEITLKDFPWMIITDSDGNPIQASKLPVNNPAILVFQYPMQGDITFLLNIGDENGNPVKVPSTTVTIPETGATYTFPGGVGPNNSIVAFSAICQHLGCIPPEIHYYPPDLVKPNGPFPDFIPSDVYNIIISQGIKYGVIHCDCHGSTYDPYKGAAVVTGPTVRPLPYVQLYWDPNTDYLYAVGMNLHAPVILGRSSDLSGFATLSSYDESTGCSKLLVQKGQTPTNCYTRILTSFGNPFQQSG</sequence>
<evidence type="ECO:0000256" key="4">
    <source>
        <dbReference type="ARBA" id="ARBA00023014"/>
    </source>
</evidence>
<dbReference type="RefSeq" id="WP_221287742.1">
    <property type="nucleotide sequence ID" value="NZ_AP024597.1"/>
</dbReference>
<evidence type="ECO:0000313" key="8">
    <source>
        <dbReference type="EMBL" id="BCU71002.1"/>
    </source>
</evidence>
<keyword evidence="6" id="KW-1133">Transmembrane helix</keyword>
<dbReference type="Pfam" id="PF00355">
    <property type="entry name" value="Rieske"/>
    <property type="match status" value="1"/>
</dbReference>
<gene>
    <name evidence="8" type="ORF">KN1_22990</name>
</gene>
<evidence type="ECO:0000259" key="7">
    <source>
        <dbReference type="PROSITE" id="PS51296"/>
    </source>
</evidence>
<proteinExistence type="predicted"/>
<dbReference type="PROSITE" id="PS51296">
    <property type="entry name" value="RIESKE"/>
    <property type="match status" value="1"/>
</dbReference>
<evidence type="ECO:0000256" key="2">
    <source>
        <dbReference type="ARBA" id="ARBA00022723"/>
    </source>
</evidence>
<dbReference type="Proteomes" id="UP000825123">
    <property type="component" value="Chromosome"/>
</dbReference>
<dbReference type="InterPro" id="IPR017941">
    <property type="entry name" value="Rieske_2Fe-2S"/>
</dbReference>
<dbReference type="AlphaFoldDB" id="A0A8D5U8Q1"/>
<dbReference type="Gene3D" id="2.102.10.10">
    <property type="entry name" value="Rieske [2Fe-2S] iron-sulphur domain"/>
    <property type="match status" value="1"/>
</dbReference>
<organism evidence="8 9">
    <name type="scientific">Stygiolobus caldivivus</name>
    <dbReference type="NCBI Taxonomy" id="2824673"/>
    <lineage>
        <taxon>Archaea</taxon>
        <taxon>Thermoproteota</taxon>
        <taxon>Thermoprotei</taxon>
        <taxon>Sulfolobales</taxon>
        <taxon>Sulfolobaceae</taxon>
        <taxon>Stygiolobus</taxon>
    </lineage>
</organism>
<keyword evidence="3" id="KW-0408">Iron</keyword>
<protein>
    <submittedName>
        <fullName evidence="8">(2Fe-2S)-binding protein</fullName>
    </submittedName>
</protein>
<dbReference type="GO" id="GO:0046872">
    <property type="term" value="F:metal ion binding"/>
    <property type="evidence" value="ECO:0007669"/>
    <property type="project" value="UniProtKB-KW"/>
</dbReference>
<evidence type="ECO:0000256" key="5">
    <source>
        <dbReference type="ARBA" id="ARBA00023157"/>
    </source>
</evidence>
<keyword evidence="1" id="KW-0001">2Fe-2S</keyword>
<accession>A0A8D5U8Q1</accession>
<keyword evidence="4" id="KW-0411">Iron-sulfur</keyword>
<evidence type="ECO:0000256" key="1">
    <source>
        <dbReference type="ARBA" id="ARBA00022714"/>
    </source>
</evidence>
<keyword evidence="6" id="KW-0472">Membrane</keyword>
<reference evidence="8 9" key="1">
    <citation type="submission" date="2021-04" db="EMBL/GenBank/DDBJ databases">
        <title>Complete genome sequence of Stygiolobus sp. KN-1.</title>
        <authorList>
            <person name="Nakamura K."/>
            <person name="Sakai H."/>
            <person name="Kurosawa N."/>
        </authorList>
    </citation>
    <scope>NUCLEOTIDE SEQUENCE [LARGE SCALE GENOMIC DNA]</scope>
    <source>
        <strain evidence="8 9">KN-1</strain>
    </source>
</reference>
<evidence type="ECO:0000313" key="9">
    <source>
        <dbReference type="Proteomes" id="UP000825123"/>
    </source>
</evidence>
<feature type="domain" description="Rieske" evidence="7">
    <location>
        <begin position="164"/>
        <end position="263"/>
    </location>
</feature>
<dbReference type="GeneID" id="66164030"/>
<keyword evidence="9" id="KW-1185">Reference proteome</keyword>
<dbReference type="InterPro" id="IPR036922">
    <property type="entry name" value="Rieske_2Fe-2S_sf"/>
</dbReference>
<keyword evidence="5" id="KW-1015">Disulfide bond</keyword>
<dbReference type="InterPro" id="IPR014349">
    <property type="entry name" value="Rieske_Fe-S_prot"/>
</dbReference>
<feature type="transmembrane region" description="Helical" evidence="6">
    <location>
        <begin position="58"/>
        <end position="82"/>
    </location>
</feature>